<evidence type="ECO:0000256" key="17">
    <source>
        <dbReference type="SAM" id="MobiDB-lite"/>
    </source>
</evidence>
<keyword evidence="5 16" id="KW-0812">Transmembrane</keyword>
<feature type="transmembrane region" description="Helical" evidence="16">
    <location>
        <begin position="1218"/>
        <end position="1240"/>
    </location>
</feature>
<feature type="region of interest" description="Disordered" evidence="17">
    <location>
        <begin position="1870"/>
        <end position="1993"/>
    </location>
</feature>
<dbReference type="InterPro" id="IPR001696">
    <property type="entry name" value="Na_channel_asu"/>
</dbReference>
<dbReference type="Gene3D" id="1.20.120.350">
    <property type="entry name" value="Voltage-gated potassium channels. Chain C"/>
    <property type="match status" value="4"/>
</dbReference>
<dbReference type="Gene3D" id="1.10.238.10">
    <property type="entry name" value="EF-hand"/>
    <property type="match status" value="1"/>
</dbReference>
<feature type="transmembrane region" description="Helical" evidence="16">
    <location>
        <begin position="1502"/>
        <end position="1519"/>
    </location>
</feature>
<feature type="compositionally biased region" description="Polar residues" evidence="17">
    <location>
        <begin position="485"/>
        <end position="494"/>
    </location>
</feature>
<feature type="transmembrane region" description="Helical" evidence="16">
    <location>
        <begin position="958"/>
        <end position="984"/>
    </location>
</feature>
<evidence type="ECO:0000259" key="19">
    <source>
        <dbReference type="Pfam" id="PF06512"/>
    </source>
</evidence>
<feature type="domain" description="Ion transport" evidence="18">
    <location>
        <begin position="755"/>
        <end position="992"/>
    </location>
</feature>
<dbReference type="GO" id="GO:0005248">
    <property type="term" value="F:voltage-gated sodium channel activity"/>
    <property type="evidence" value="ECO:0007669"/>
    <property type="project" value="InterPro"/>
</dbReference>
<feature type="transmembrane region" description="Helical" evidence="16">
    <location>
        <begin position="130"/>
        <end position="157"/>
    </location>
</feature>
<keyword evidence="12" id="KW-1015">Disulfide bond</keyword>
<feature type="compositionally biased region" description="Basic and acidic residues" evidence="17">
    <location>
        <begin position="474"/>
        <end position="484"/>
    </location>
</feature>
<dbReference type="RefSeq" id="NP_001191637.1">
    <property type="nucleotide sequence ID" value="NM_001204708.1"/>
</dbReference>
<reference evidence="22" key="2">
    <citation type="submission" date="2025-05" db="UniProtKB">
        <authorList>
            <consortium name="RefSeq"/>
        </authorList>
    </citation>
    <scope>IDENTIFICATION</scope>
</reference>
<proteinExistence type="evidence at transcript level"/>
<feature type="region of interest" description="Disordered" evidence="17">
    <location>
        <begin position="588"/>
        <end position="636"/>
    </location>
</feature>
<reference evidence="20 22" key="1">
    <citation type="journal article" date="1997" name="DNA Cell Biol.">
        <title>Cloning and tissue distribution of the Aplysia Na+ channel alpha-subunit cDNA.</title>
        <authorList>
            <person name="Dyer J.R."/>
            <person name="Johnston W.L."/>
            <person name="Castellucci V.F."/>
            <person name="Dunn R.J."/>
        </authorList>
    </citation>
    <scope>NUCLEOTIDE SEQUENCE</scope>
    <source>
        <tissue evidence="20">Nervous system</tissue>
    </source>
</reference>
<feature type="transmembrane region" description="Helical" evidence="16">
    <location>
        <begin position="1179"/>
        <end position="1197"/>
    </location>
</feature>
<comment type="caution">
    <text evidence="16">Lacks conserved residue(s) required for the propagation of feature annotation.</text>
</comment>
<evidence type="ECO:0000256" key="10">
    <source>
        <dbReference type="ARBA" id="ARBA00023065"/>
    </source>
</evidence>
<keyword evidence="15 16" id="KW-0407">Ion channel</keyword>
<feature type="transmembrane region" description="Helical" evidence="16">
    <location>
        <begin position="1246"/>
        <end position="1265"/>
    </location>
</feature>
<keyword evidence="10 16" id="KW-0406">Ion transport</keyword>
<feature type="region of interest" description="Disordered" evidence="17">
    <location>
        <begin position="649"/>
        <end position="688"/>
    </location>
</feature>
<dbReference type="TCDB" id="1.A.1.10.2">
    <property type="family name" value="the voltage-gated ion channel (vic) superfamily"/>
</dbReference>
<evidence type="ECO:0000259" key="18">
    <source>
        <dbReference type="Pfam" id="PF00520"/>
    </source>
</evidence>
<evidence type="ECO:0000256" key="12">
    <source>
        <dbReference type="ARBA" id="ARBA00023157"/>
    </source>
</evidence>
<dbReference type="OrthoDB" id="2984333at2759"/>
<evidence type="ECO:0000256" key="16">
    <source>
        <dbReference type="RuleBase" id="RU361132"/>
    </source>
</evidence>
<evidence type="ECO:0000256" key="4">
    <source>
        <dbReference type="ARBA" id="ARBA00022475"/>
    </source>
</evidence>
<dbReference type="PANTHER" id="PTHR10037:SF288">
    <property type="entry name" value="SODIUM CHANNEL PROTEIN PARA"/>
    <property type="match status" value="1"/>
</dbReference>
<dbReference type="Gene3D" id="1.10.287.70">
    <property type="match status" value="4"/>
</dbReference>
<comment type="similarity">
    <text evidence="16">Belongs to the sodium channel (TC 1.A.1.10) family.</text>
</comment>
<keyword evidence="14 16" id="KW-0739">Sodium transport</keyword>
<dbReference type="InterPro" id="IPR005821">
    <property type="entry name" value="Ion_trans_dom"/>
</dbReference>
<feature type="compositionally biased region" description="Acidic residues" evidence="17">
    <location>
        <begin position="41"/>
        <end position="50"/>
    </location>
</feature>
<keyword evidence="3 16" id="KW-0894">Sodium channel</keyword>
<evidence type="ECO:0000256" key="6">
    <source>
        <dbReference type="ARBA" id="ARBA00022737"/>
    </source>
</evidence>
<feature type="transmembrane region" description="Helical" evidence="16">
    <location>
        <begin position="397"/>
        <end position="423"/>
    </location>
</feature>
<feature type="transmembrane region" description="Helical" evidence="16">
    <location>
        <begin position="1710"/>
        <end position="1732"/>
    </location>
</feature>
<feature type="region of interest" description="Disordered" evidence="17">
    <location>
        <begin position="30"/>
        <end position="77"/>
    </location>
</feature>
<name>P90670_APLCA</name>
<comment type="subcellular location">
    <subcellularLocation>
        <location evidence="1 16">Cell membrane</location>
        <topology evidence="1 16">Multi-pass membrane protein</topology>
    </subcellularLocation>
</comment>
<dbReference type="GeneID" id="100533425"/>
<evidence type="ECO:0000313" key="22">
    <source>
        <dbReference type="RefSeq" id="NP_001191637.1"/>
    </source>
</evidence>
<evidence type="ECO:0000256" key="13">
    <source>
        <dbReference type="ARBA" id="ARBA00023180"/>
    </source>
</evidence>
<feature type="compositionally biased region" description="Basic and acidic residues" evidence="17">
    <location>
        <begin position="1831"/>
        <end position="1843"/>
    </location>
</feature>
<dbReference type="GO" id="GO:0001518">
    <property type="term" value="C:voltage-gated sodium channel complex"/>
    <property type="evidence" value="ECO:0007669"/>
    <property type="project" value="UniProtKB-UniRule"/>
</dbReference>
<feature type="compositionally biased region" description="Basic and acidic residues" evidence="17">
    <location>
        <begin position="1881"/>
        <end position="1892"/>
    </location>
</feature>
<dbReference type="Proteomes" id="UP000694888">
    <property type="component" value="Unplaced"/>
</dbReference>
<feature type="compositionally biased region" description="Low complexity" evidence="17">
    <location>
        <begin position="606"/>
        <end position="615"/>
    </location>
</feature>
<dbReference type="Pfam" id="PF06512">
    <property type="entry name" value="Na_trans_assoc"/>
    <property type="match status" value="1"/>
</dbReference>
<gene>
    <name evidence="22" type="primary">LOC100533425</name>
</gene>
<feature type="compositionally biased region" description="Basic and acidic residues" evidence="17">
    <location>
        <begin position="30"/>
        <end position="40"/>
    </location>
</feature>
<evidence type="ECO:0000313" key="21">
    <source>
        <dbReference type="Proteomes" id="UP000694888"/>
    </source>
</evidence>
<dbReference type="GO" id="GO:0019228">
    <property type="term" value="P:neuronal action potential"/>
    <property type="evidence" value="ECO:0007669"/>
    <property type="project" value="TreeGrafter"/>
</dbReference>
<sequence>MDHELAEWTPFRLFTRESLFTIDRRIAEEEAAKHAEKAPPESDDDDEELDEPSHHEENLKPNPKLEAGRKLPPSLEDYPREYVGKPLEDLDEFYHNQKTFVVLKKDKAIFRFSATDAIFLLSPFNPIRRIAIYILVHPIFSLLVMMTILVNCVFMAITSYTPPAFVEHIFLGIYTVEAVVKVLSRGFVLKPFTYLRDPWNWLDFFVISIAYMTMTVKSFGNLQALRTFRVLRALKTISVIPGLKTIVGALLEAVRRLRDVMILTVFVLSIFALIGMQLYSGALRQKCVLNPVPELGTNITHDEWNDWVNNESHWQKDFYDEWQVCGNGTGAGKCGNGTINGTAEWLCLPNIGQNPNHDFTSFDNFGMALLCAFRLMTQDFWESLYHLVLRAVGSAHCLYFVLVILLGSFYLVNLILAIVAMSYDETQKQDQADAEEEAAERQEEEARKEALSIMTKSPSNSSWNNDFEAGVRTAGDKAEEKERLSLTSDHSATSAHLKPSRLNQKRHSLSLPGSPYIHRRNSRGSQYSWRKPVPTAKRSPYCPDRQPLVHHTLENLPLPFADDSAAVTPSSEDLCNFSFIRNMPNGRRFSFASQRRPDGTGRSGSRRSSFASNHSRASRTSRGSGQGDRTKTQTLLNFKKGKVPDVVLDKSKLDDDQDSVSSGGSGHCPEKDKASESNPFLSHSPGGPNVEMKDVMVLKDILDQASGHRRSFVSMTSIHQRTMKDIMWKYFCTWDCHPNFQKLQRLVSLFIMDAFVDLFITICILVNTAFMAMEHYDMEDDLKAVSNAANLVFTAIFAVEAFLKILALSPVIYFKDGWNIFDSIIVALSLMELSMTKLPGLSVLRAFRLLRVFKLAKSWPTLNMLIAIVGRTMGALGNLIIVLGIIIFIFAVMGQQLFSSDYKTYEREIDAWGNVTINKDKMPRWNFNDFLHSFMIVFRVLCGEWIESMWGCYLVSGWACVPFFLLTYVVGNLVVLNLFLALLLSSFGSESLQRSESDDEPSKIAEAIDRFKRFGNWVKVKIIVCIKVKLQRQKNWRPPPTTGQSEVNGKDPAVVDGTVVSMEKTPDDFPDGPCCPAQAAICSAKKDLKSPSGSHSNSGSSHCSSCSSLSESAQTKKIDLEADHEINEVEIVYVKEPDDCFCYMCTKRCPWCVKVEKSKIGRAWWAVRCFFYRLTENKYFDSFIIAMILASSCALALEDAYLHEKPILKEILEYLDKVFTAIFIIEMLIKWLAFGFKTYFTDAWCWLDFTIVMLSIVMLVADLTASEEGGGSMSWMKSMRTLRALRPLRAVSRWEGMRVVVNALFKAIPSICNVLLVCLVFWLIFGIMGVQLFNGKFHACRDEKGDKYPREEVPNKTVCIDKGYNWTNAQINFDHVLSAYLALFQVATYKGWIDIMNNAIDSTEIGQQPSREENVIMYLFFVLFIVFCSFFTLNLFIGVIIENFNSQKKKAGGSLEMFMTEDQKKYYNAMKRMQSKSPQKSIPRPKYKLAGLIFDITTDQKFDIAIMVIIILNMLTMMFEHHGMSAQMKNILGIFNLIFITIFTAECVLKLIGLRWYYFKIPWNVFDFVVVVLSILASSLSEFEDSFFISPTLLRVIRVFRVGRVLRLVKSAKGIRTLLFSMAVSLPALFNIGLLLGLIMFIYAIMGMNFFMGAEQKYGLDDAFNFDTFLRSFILLFQMCTSAGWSDVLNGLIARCAPEGTCKDYNVATIYLATYLVVSFLVVVNMYIAVILENFSQATEDEQQGLTPDDFDMYYEKWEKYDPKASKYIPLDQLSDFVDYLEEPLRLPKPNHFILVKLDIPICENDRCYCRDILDALTKNFLGTGETSDIPQKETDKEKEEYKPISSTLRRQKEHYAARIIQKAYRNFKGITFGDGTGSSGKDEDTRSSKSDDDNDDDNGGDGRGGGMNGTRGGRRHGAENGEKTKDRDGSKRDGKDSPSKDSNDDSSQQAQDKPKETEDEEQRLQDSGIVIVNETDADPKTVELGPDSGVVA</sequence>
<dbReference type="InterPro" id="IPR044564">
    <property type="entry name" value="Na_chnl_inactivation_gate"/>
</dbReference>
<keyword evidence="7 16" id="KW-0851">Voltage-gated channel</keyword>
<feature type="transmembrane region" description="Helical" evidence="16">
    <location>
        <begin position="260"/>
        <end position="279"/>
    </location>
</feature>
<feature type="transmembrane region" description="Helical" evidence="16">
    <location>
        <begin position="232"/>
        <end position="254"/>
    </location>
</feature>
<feature type="transmembrane region" description="Helical" evidence="16">
    <location>
        <begin position="746"/>
        <end position="770"/>
    </location>
</feature>
<dbReference type="EMBL" id="U66915">
    <property type="protein sequence ID" value="AAC47457.1"/>
    <property type="molecule type" value="mRNA"/>
</dbReference>
<dbReference type="FunFam" id="1.10.287.70:FF:000046">
    <property type="entry name" value="Sodium channel protein"/>
    <property type="match status" value="1"/>
</dbReference>
<dbReference type="FunFam" id="1.20.120.350:FF:000003">
    <property type="entry name" value="Voltage-dependent sodium channel"/>
    <property type="match status" value="1"/>
</dbReference>
<dbReference type="InterPro" id="IPR043203">
    <property type="entry name" value="VGCC_Ca_Na"/>
</dbReference>
<evidence type="ECO:0000256" key="14">
    <source>
        <dbReference type="ARBA" id="ARBA00023201"/>
    </source>
</evidence>
<feature type="region of interest" description="Disordered" evidence="17">
    <location>
        <begin position="430"/>
        <end position="541"/>
    </location>
</feature>
<evidence type="ECO:0000256" key="11">
    <source>
        <dbReference type="ARBA" id="ARBA00023136"/>
    </source>
</evidence>
<dbReference type="SUPFAM" id="SSF81324">
    <property type="entry name" value="Voltage-gated potassium channels"/>
    <property type="match status" value="4"/>
</dbReference>
<dbReference type="FunFam" id="1.20.120.350:FF:000004">
    <property type="entry name" value="Sodium channel protein"/>
    <property type="match status" value="1"/>
</dbReference>
<keyword evidence="13" id="KW-0325">Glycoprotein</keyword>
<feature type="domain" description="Ion transport" evidence="18">
    <location>
        <begin position="1501"/>
        <end position="1742"/>
    </location>
</feature>
<keyword evidence="8 16" id="KW-1133">Transmembrane helix</keyword>
<dbReference type="PIR" id="T30902">
    <property type="entry name" value="T30902"/>
</dbReference>
<feature type="transmembrane region" description="Helical" evidence="16">
    <location>
        <begin position="791"/>
        <end position="814"/>
    </location>
</feature>
<feature type="transmembrane region" description="Helical" evidence="16">
    <location>
        <begin position="1618"/>
        <end position="1648"/>
    </location>
</feature>
<feature type="domain" description="Sodium ion transport-associated" evidence="19">
    <location>
        <begin position="998"/>
        <end position="1169"/>
    </location>
</feature>
<evidence type="ECO:0000256" key="1">
    <source>
        <dbReference type="ARBA" id="ARBA00004651"/>
    </source>
</evidence>
<feature type="transmembrane region" description="Helical" evidence="16">
    <location>
        <begin position="1561"/>
        <end position="1581"/>
    </location>
</feature>
<keyword evidence="21" id="KW-1185">Reference proteome</keyword>
<feature type="transmembrane region" description="Helical" evidence="16">
    <location>
        <begin position="1415"/>
        <end position="1441"/>
    </location>
</feature>
<feature type="transmembrane region" description="Helical" evidence="16">
    <location>
        <begin position="820"/>
        <end position="844"/>
    </location>
</feature>
<feature type="domain" description="Ion transport" evidence="18">
    <location>
        <begin position="1177"/>
        <end position="1451"/>
    </location>
</feature>
<keyword evidence="2 16" id="KW-0813">Transport</keyword>
<comment type="function">
    <text evidence="16">Mediates the voltage-dependent sodium ion permeability of excitable membranes. Assuming opened or closed conformations in response to the voltage difference across the membrane, the protein forms a sodium-selective channel through which Na(+) ions may pass in accordance with their electrochemical gradient.</text>
</comment>
<dbReference type="PANTHER" id="PTHR10037">
    <property type="entry name" value="VOLTAGE-GATED CATION CHANNEL CALCIUM AND SODIUM"/>
    <property type="match status" value="1"/>
</dbReference>
<feature type="compositionally biased region" description="Basic and acidic residues" evidence="17">
    <location>
        <begin position="1917"/>
        <end position="1944"/>
    </location>
</feature>
<evidence type="ECO:0000256" key="9">
    <source>
        <dbReference type="ARBA" id="ARBA00023053"/>
    </source>
</evidence>
<dbReference type="Pfam" id="PF00520">
    <property type="entry name" value="Ion_trans"/>
    <property type="match status" value="4"/>
</dbReference>
<feature type="domain" description="Ion transport" evidence="18">
    <location>
        <begin position="137"/>
        <end position="430"/>
    </location>
</feature>
<evidence type="ECO:0000256" key="2">
    <source>
        <dbReference type="ARBA" id="ARBA00022448"/>
    </source>
</evidence>
<dbReference type="PRINTS" id="PR00170">
    <property type="entry name" value="NACHANNEL"/>
</dbReference>
<protein>
    <recommendedName>
        <fullName evidence="16">Sodium channel protein</fullName>
    </recommendedName>
</protein>
<feature type="compositionally biased region" description="Basic and acidic residues" evidence="17">
    <location>
        <begin position="439"/>
        <end position="450"/>
    </location>
</feature>
<organism evidence="20">
    <name type="scientific">Aplysia californica</name>
    <name type="common">California sea hare</name>
    <dbReference type="NCBI Taxonomy" id="6500"/>
    <lineage>
        <taxon>Eukaryota</taxon>
        <taxon>Metazoa</taxon>
        <taxon>Spiralia</taxon>
        <taxon>Lophotrochozoa</taxon>
        <taxon>Mollusca</taxon>
        <taxon>Gastropoda</taxon>
        <taxon>Heterobranchia</taxon>
        <taxon>Euthyneura</taxon>
        <taxon>Tectipleura</taxon>
        <taxon>Aplysiida</taxon>
        <taxon>Aplysioidea</taxon>
        <taxon>Aplysiidae</taxon>
        <taxon>Aplysia</taxon>
    </lineage>
</organism>
<dbReference type="GO" id="GO:0086010">
    <property type="term" value="P:membrane depolarization during action potential"/>
    <property type="evidence" value="ECO:0007669"/>
    <property type="project" value="TreeGrafter"/>
</dbReference>
<evidence type="ECO:0000256" key="8">
    <source>
        <dbReference type="ARBA" id="ARBA00022989"/>
    </source>
</evidence>
<feature type="transmembrane region" description="Helical" evidence="16">
    <location>
        <begin position="1531"/>
        <end position="1549"/>
    </location>
</feature>
<keyword evidence="11 16" id="KW-0472">Membrane</keyword>
<evidence type="ECO:0000256" key="3">
    <source>
        <dbReference type="ARBA" id="ARBA00022461"/>
    </source>
</evidence>
<dbReference type="CDD" id="cd13433">
    <property type="entry name" value="Na_channel_gate"/>
    <property type="match status" value="1"/>
</dbReference>
<keyword evidence="6" id="KW-0677">Repeat</keyword>
<feature type="transmembrane region" description="Helical" evidence="16">
    <location>
        <begin position="865"/>
        <end position="893"/>
    </location>
</feature>
<evidence type="ECO:0000313" key="20">
    <source>
        <dbReference type="EMBL" id="AAC47457.1"/>
    </source>
</evidence>
<evidence type="ECO:0000256" key="5">
    <source>
        <dbReference type="ARBA" id="ARBA00022692"/>
    </source>
</evidence>
<evidence type="ECO:0000256" key="15">
    <source>
        <dbReference type="ARBA" id="ARBA00023303"/>
    </source>
</evidence>
<accession>P90670</accession>
<feature type="transmembrane region" description="Helical" evidence="16">
    <location>
        <begin position="1668"/>
        <end position="1689"/>
    </location>
</feature>
<feature type="compositionally biased region" description="Gly residues" evidence="17">
    <location>
        <begin position="1902"/>
        <end position="1912"/>
    </location>
</feature>
<dbReference type="FunFam" id="1.20.120.350:FF:000019">
    <property type="entry name" value="Sodium channel protein"/>
    <property type="match status" value="1"/>
</dbReference>
<dbReference type="InterPro" id="IPR010526">
    <property type="entry name" value="Na_trans_assoc_dom"/>
</dbReference>
<keyword evidence="9 16" id="KW-0915">Sodium</keyword>
<feature type="transmembrane region" description="Helical" evidence="16">
    <location>
        <begin position="201"/>
        <end position="220"/>
    </location>
</feature>
<dbReference type="InterPro" id="IPR027359">
    <property type="entry name" value="Volt_channel_dom_sf"/>
</dbReference>
<feature type="transmembrane region" description="Helical" evidence="16">
    <location>
        <begin position="1303"/>
        <end position="1325"/>
    </location>
</feature>
<keyword evidence="4" id="KW-1003">Cell membrane</keyword>
<feature type="region of interest" description="Disordered" evidence="17">
    <location>
        <begin position="1824"/>
        <end position="1851"/>
    </location>
</feature>
<feature type="compositionally biased region" description="Polar residues" evidence="17">
    <location>
        <begin position="454"/>
        <end position="465"/>
    </location>
</feature>
<dbReference type="FunFam" id="1.20.120.350:FF:000075">
    <property type="entry name" value="Sodium channel protein"/>
    <property type="match status" value="1"/>
</dbReference>
<evidence type="ECO:0000256" key="7">
    <source>
        <dbReference type="ARBA" id="ARBA00022882"/>
    </source>
</evidence>